<protein>
    <submittedName>
        <fullName evidence="6">HTH-type transcriptional repressor of iron proteins A</fullName>
    </submittedName>
</protein>
<organism evidence="6 7">
    <name type="scientific">Photobacterium aquimaris</name>
    <dbReference type="NCBI Taxonomy" id="512643"/>
    <lineage>
        <taxon>Bacteria</taxon>
        <taxon>Pseudomonadati</taxon>
        <taxon>Pseudomonadota</taxon>
        <taxon>Gammaproteobacteria</taxon>
        <taxon>Vibrionales</taxon>
        <taxon>Vibrionaceae</taxon>
        <taxon>Photobacterium</taxon>
    </lineage>
</organism>
<dbReference type="Pfam" id="PF12833">
    <property type="entry name" value="HTH_18"/>
    <property type="match status" value="1"/>
</dbReference>
<dbReference type="CDD" id="cd06124">
    <property type="entry name" value="cupin_NimR-like_N"/>
    <property type="match status" value="1"/>
</dbReference>
<dbReference type="SMART" id="SM00342">
    <property type="entry name" value="HTH_ARAC"/>
    <property type="match status" value="1"/>
</dbReference>
<evidence type="ECO:0000259" key="5">
    <source>
        <dbReference type="PROSITE" id="PS01124"/>
    </source>
</evidence>
<dbReference type="InterPro" id="IPR018060">
    <property type="entry name" value="HTH_AraC"/>
</dbReference>
<dbReference type="EMBL" id="FYAH01000001">
    <property type="protein sequence ID" value="SMY15669.1"/>
    <property type="molecule type" value="Genomic_DNA"/>
</dbReference>
<dbReference type="RefSeq" id="WP_087819864.1">
    <property type="nucleotide sequence ID" value="NZ_FYAH01000001.1"/>
</dbReference>
<dbReference type="InterPro" id="IPR014710">
    <property type="entry name" value="RmlC-like_jellyroll"/>
</dbReference>
<evidence type="ECO:0000256" key="2">
    <source>
        <dbReference type="ARBA" id="ARBA00023015"/>
    </source>
</evidence>
<feature type="domain" description="HTH araC/xylS-type" evidence="5">
    <location>
        <begin position="161"/>
        <end position="258"/>
    </location>
</feature>
<dbReference type="PROSITE" id="PS01124">
    <property type="entry name" value="HTH_ARAC_FAMILY_2"/>
    <property type="match status" value="1"/>
</dbReference>
<evidence type="ECO:0000256" key="1">
    <source>
        <dbReference type="ARBA" id="ARBA00022491"/>
    </source>
</evidence>
<dbReference type="AlphaFoldDB" id="A0A1Y6KU23"/>
<evidence type="ECO:0000313" key="6">
    <source>
        <dbReference type="EMBL" id="SMY15669.1"/>
    </source>
</evidence>
<accession>A0A1Y6KU23</accession>
<keyword evidence="7" id="KW-1185">Reference proteome</keyword>
<dbReference type="Gene3D" id="2.60.120.10">
    <property type="entry name" value="Jelly Rolls"/>
    <property type="match status" value="1"/>
</dbReference>
<keyword evidence="1" id="KW-0678">Repressor</keyword>
<dbReference type="FunFam" id="1.10.10.60:FF:000132">
    <property type="entry name" value="AraC family transcriptional regulator"/>
    <property type="match status" value="1"/>
</dbReference>
<keyword evidence="2" id="KW-0805">Transcription regulation</keyword>
<dbReference type="SUPFAM" id="SSF46689">
    <property type="entry name" value="Homeodomain-like"/>
    <property type="match status" value="1"/>
</dbReference>
<dbReference type="InterPro" id="IPR009057">
    <property type="entry name" value="Homeodomain-like_sf"/>
</dbReference>
<dbReference type="Gene3D" id="1.10.10.60">
    <property type="entry name" value="Homeodomain-like"/>
    <property type="match status" value="1"/>
</dbReference>
<evidence type="ECO:0000256" key="3">
    <source>
        <dbReference type="ARBA" id="ARBA00023125"/>
    </source>
</evidence>
<keyword evidence="3" id="KW-0238">DNA-binding</keyword>
<evidence type="ECO:0000313" key="7">
    <source>
        <dbReference type="Proteomes" id="UP000196485"/>
    </source>
</evidence>
<keyword evidence="4" id="KW-0804">Transcription</keyword>
<dbReference type="GO" id="GO:0003700">
    <property type="term" value="F:DNA-binding transcription factor activity"/>
    <property type="evidence" value="ECO:0007669"/>
    <property type="project" value="InterPro"/>
</dbReference>
<reference evidence="7" key="1">
    <citation type="submission" date="2017-06" db="EMBL/GenBank/DDBJ databases">
        <authorList>
            <person name="Rodrigo-Torres L."/>
            <person name="Arahal R. D."/>
            <person name="Lucena T."/>
        </authorList>
    </citation>
    <scope>NUCLEOTIDE SEQUENCE [LARGE SCALE GENOMIC DNA]</scope>
    <source>
        <strain evidence="7">type strain: CECT 9192</strain>
    </source>
</reference>
<dbReference type="PANTHER" id="PTHR11019">
    <property type="entry name" value="HTH-TYPE TRANSCRIPTIONAL REGULATOR NIMR"/>
    <property type="match status" value="1"/>
</dbReference>
<evidence type="ECO:0000256" key="4">
    <source>
        <dbReference type="ARBA" id="ARBA00023163"/>
    </source>
</evidence>
<gene>
    <name evidence="6" type="primary">ripA_1</name>
    <name evidence="6" type="ORF">PAQU9191_00892</name>
</gene>
<dbReference type="PANTHER" id="PTHR11019:SF199">
    <property type="entry name" value="HTH-TYPE TRANSCRIPTIONAL REGULATOR NIMR"/>
    <property type="match status" value="1"/>
</dbReference>
<dbReference type="SUPFAM" id="SSF51182">
    <property type="entry name" value="RmlC-like cupins"/>
    <property type="match status" value="1"/>
</dbReference>
<dbReference type="GO" id="GO:0043565">
    <property type="term" value="F:sequence-specific DNA binding"/>
    <property type="evidence" value="ECO:0007669"/>
    <property type="project" value="InterPro"/>
</dbReference>
<dbReference type="InterPro" id="IPR011051">
    <property type="entry name" value="RmlC_Cupin_sf"/>
</dbReference>
<sequence length="260" mass="29637">MNFKTSFMEFDTDLYPQKVLALRIAGVEKEEEVPFHQHHKGQLVMPLTGFAKCHINDAVWMVPAHCAVWIPSQVPHSNRISPDADVCMLFVEQDIIGMPNKACTLSISPLLRELIVRLAQEEQDYNKEGTVARLVDVLVDELISMPTEHFDFPIPAEHRLNQIAKRLLANPGDRKTVGEWATQFAMSERTLARLVKQEIGLTFGRWRGQLHIVVALQKLSMGESVQRVAEDLGYDSVSAFILFFKKTLGRPPKQYMKERE</sequence>
<proteinExistence type="predicted"/>
<name>A0A1Y6KU23_9GAMM</name>
<dbReference type="Proteomes" id="UP000196485">
    <property type="component" value="Unassembled WGS sequence"/>
</dbReference>